<dbReference type="PRINTS" id="PR01036">
    <property type="entry name" value="TCRTETB"/>
</dbReference>
<dbReference type="Gene3D" id="1.20.1720.10">
    <property type="entry name" value="Multidrug resistance protein D"/>
    <property type="match status" value="1"/>
</dbReference>
<dbReference type="Gene3D" id="1.20.1250.20">
    <property type="entry name" value="MFS general substrate transporter like domains"/>
    <property type="match status" value="1"/>
</dbReference>
<dbReference type="InterPro" id="IPR020846">
    <property type="entry name" value="MFS_dom"/>
</dbReference>
<evidence type="ECO:0000259" key="6">
    <source>
        <dbReference type="PROSITE" id="PS50850"/>
    </source>
</evidence>
<dbReference type="PANTHER" id="PTHR23501:SF197">
    <property type="entry name" value="COMD"/>
    <property type="match status" value="1"/>
</dbReference>
<feature type="transmembrane region" description="Helical" evidence="5">
    <location>
        <begin position="231"/>
        <end position="251"/>
    </location>
</feature>
<feature type="transmembrane region" description="Helical" evidence="5">
    <location>
        <begin position="20"/>
        <end position="42"/>
    </location>
</feature>
<evidence type="ECO:0000256" key="5">
    <source>
        <dbReference type="SAM" id="Phobius"/>
    </source>
</evidence>
<keyword evidence="4 5" id="KW-0472">Membrane</keyword>
<evidence type="ECO:0000256" key="1">
    <source>
        <dbReference type="ARBA" id="ARBA00004651"/>
    </source>
</evidence>
<dbReference type="GO" id="GO:0005886">
    <property type="term" value="C:plasma membrane"/>
    <property type="evidence" value="ECO:0007669"/>
    <property type="project" value="UniProtKB-SubCell"/>
</dbReference>
<feature type="transmembrane region" description="Helical" evidence="5">
    <location>
        <begin position="272"/>
        <end position="293"/>
    </location>
</feature>
<keyword evidence="2 5" id="KW-0812">Transmembrane</keyword>
<feature type="transmembrane region" description="Helical" evidence="5">
    <location>
        <begin position="367"/>
        <end position="389"/>
    </location>
</feature>
<sequence length="477" mass="48214">MLDPDPVHDRTAAAVRLRPLLWCLVLTTALGALDQTIVATALPTIVTDFDAVDRSAWVLTAYLLAMSVAMPVVGSLGDRYGAVRLLRVSVVVFVAASVVCAAAPGVEALALARALQGLGGAGMLVLPQALVADVVPARDRAAVLGPLGAVFAVATVVGPLLGGWLTDAGSWRLVFWINLPTGGLALLLACTVLRAGPRPARRGRFDVTGTALLALSTSALAWAAAVLPRQGWGVTSAVAVAGTLVVVAVFAGHQLRSAHPLLPVQVLRTRGVSLSAFLAATVGFGMFGVIAYVPSWVQGVHGTSATVSGLLLLPVTAGLVTGVNTSGRLVRRTGRWRRYPVGGCALAATAATTLALAGPHLPLPATAAVLVAFGLGAGSFMALLTVLAQDAAPRHHVAGITGTVAYVRETGATVGTALLGGLLAAGLAHAAPQALAGDDYGRAFTPVFLTVALVFALGVVAAALLPHRDLGTGDPTG</sequence>
<keyword evidence="3 5" id="KW-1133">Transmembrane helix</keyword>
<feature type="transmembrane region" description="Helical" evidence="5">
    <location>
        <begin position="54"/>
        <end position="73"/>
    </location>
</feature>
<evidence type="ECO:0000313" key="8">
    <source>
        <dbReference type="Proteomes" id="UP000521922"/>
    </source>
</evidence>
<dbReference type="RefSeq" id="WP_179750572.1">
    <property type="nucleotide sequence ID" value="NZ_BAAAGN010000005.1"/>
</dbReference>
<feature type="transmembrane region" description="Helical" evidence="5">
    <location>
        <begin position="410"/>
        <end position="431"/>
    </location>
</feature>
<protein>
    <submittedName>
        <fullName evidence="7">EmrB/QacA subfamily drug resistance transporter</fullName>
    </submittedName>
</protein>
<feature type="domain" description="Major facilitator superfamily (MFS) profile" evidence="6">
    <location>
        <begin position="20"/>
        <end position="470"/>
    </location>
</feature>
<feature type="transmembrane region" description="Helical" evidence="5">
    <location>
        <begin position="173"/>
        <end position="193"/>
    </location>
</feature>
<reference evidence="7 8" key="1">
    <citation type="submission" date="2020-07" db="EMBL/GenBank/DDBJ databases">
        <title>Sequencing the genomes of 1000 actinobacteria strains.</title>
        <authorList>
            <person name="Klenk H.-P."/>
        </authorList>
    </citation>
    <scope>NUCLEOTIDE SEQUENCE [LARGE SCALE GENOMIC DNA]</scope>
    <source>
        <strain evidence="7 8">DSM 7487</strain>
    </source>
</reference>
<feature type="transmembrane region" description="Helical" evidence="5">
    <location>
        <begin position="443"/>
        <end position="465"/>
    </location>
</feature>
<evidence type="ECO:0000256" key="2">
    <source>
        <dbReference type="ARBA" id="ARBA00022692"/>
    </source>
</evidence>
<evidence type="ECO:0000313" key="7">
    <source>
        <dbReference type="EMBL" id="NYD21933.1"/>
    </source>
</evidence>
<evidence type="ECO:0000256" key="3">
    <source>
        <dbReference type="ARBA" id="ARBA00022989"/>
    </source>
</evidence>
<comment type="caution">
    <text evidence="7">The sequence shown here is derived from an EMBL/GenBank/DDBJ whole genome shotgun (WGS) entry which is preliminary data.</text>
</comment>
<dbReference type="PANTHER" id="PTHR23501">
    <property type="entry name" value="MAJOR FACILITATOR SUPERFAMILY"/>
    <property type="match status" value="1"/>
</dbReference>
<gene>
    <name evidence="7" type="ORF">BJ968_001473</name>
</gene>
<dbReference type="Pfam" id="PF07690">
    <property type="entry name" value="MFS_1"/>
    <property type="match status" value="1"/>
</dbReference>
<dbReference type="SUPFAM" id="SSF103473">
    <property type="entry name" value="MFS general substrate transporter"/>
    <property type="match status" value="1"/>
</dbReference>
<dbReference type="AlphaFoldDB" id="A0A7Y9ATY9"/>
<dbReference type="GO" id="GO:0022857">
    <property type="term" value="F:transmembrane transporter activity"/>
    <property type="evidence" value="ECO:0007669"/>
    <property type="project" value="InterPro"/>
</dbReference>
<evidence type="ECO:0000256" key="4">
    <source>
        <dbReference type="ARBA" id="ARBA00023136"/>
    </source>
</evidence>
<proteinExistence type="predicted"/>
<comment type="subcellular location">
    <subcellularLocation>
        <location evidence="1">Cell membrane</location>
        <topology evidence="1">Multi-pass membrane protein</topology>
    </subcellularLocation>
</comment>
<organism evidence="7 8">
    <name type="scientific">Kineococcus aurantiacus</name>
    <dbReference type="NCBI Taxonomy" id="37633"/>
    <lineage>
        <taxon>Bacteria</taxon>
        <taxon>Bacillati</taxon>
        <taxon>Actinomycetota</taxon>
        <taxon>Actinomycetes</taxon>
        <taxon>Kineosporiales</taxon>
        <taxon>Kineosporiaceae</taxon>
        <taxon>Kineococcus</taxon>
    </lineage>
</organism>
<dbReference type="EMBL" id="JACCBB010000001">
    <property type="protein sequence ID" value="NYD21933.1"/>
    <property type="molecule type" value="Genomic_DNA"/>
</dbReference>
<feature type="transmembrane region" description="Helical" evidence="5">
    <location>
        <begin position="143"/>
        <end position="161"/>
    </location>
</feature>
<name>A0A7Y9ATY9_9ACTN</name>
<feature type="transmembrane region" description="Helical" evidence="5">
    <location>
        <begin position="110"/>
        <end position="131"/>
    </location>
</feature>
<feature type="transmembrane region" description="Helical" evidence="5">
    <location>
        <begin position="85"/>
        <end position="104"/>
    </location>
</feature>
<keyword evidence="8" id="KW-1185">Reference proteome</keyword>
<feature type="transmembrane region" description="Helical" evidence="5">
    <location>
        <begin position="339"/>
        <end position="361"/>
    </location>
</feature>
<accession>A0A7Y9ATY9</accession>
<dbReference type="Proteomes" id="UP000521922">
    <property type="component" value="Unassembled WGS sequence"/>
</dbReference>
<feature type="transmembrane region" description="Helical" evidence="5">
    <location>
        <begin position="305"/>
        <end position="327"/>
    </location>
</feature>
<dbReference type="InterPro" id="IPR036259">
    <property type="entry name" value="MFS_trans_sf"/>
</dbReference>
<dbReference type="PROSITE" id="PS50850">
    <property type="entry name" value="MFS"/>
    <property type="match status" value="1"/>
</dbReference>
<dbReference type="InterPro" id="IPR011701">
    <property type="entry name" value="MFS"/>
</dbReference>
<feature type="transmembrane region" description="Helical" evidence="5">
    <location>
        <begin position="205"/>
        <end position="225"/>
    </location>
</feature>